<reference evidence="7" key="1">
    <citation type="submission" date="2017-02" db="EMBL/GenBank/DDBJ databases">
        <authorList>
            <person name="Tafer H."/>
            <person name="Lopandic K."/>
        </authorList>
    </citation>
    <scope>NUCLEOTIDE SEQUENCE [LARGE SCALE GENOMIC DNA]</scope>
    <source>
        <strain evidence="7">CBS 366.77</strain>
    </source>
</reference>
<dbReference type="GO" id="GO:0005886">
    <property type="term" value="C:plasma membrane"/>
    <property type="evidence" value="ECO:0007669"/>
    <property type="project" value="TreeGrafter"/>
</dbReference>
<protein>
    <submittedName>
        <fullName evidence="6">Mfs transporter</fullName>
    </submittedName>
</protein>
<evidence type="ECO:0000256" key="5">
    <source>
        <dbReference type="SAM" id="Phobius"/>
    </source>
</evidence>
<evidence type="ECO:0000313" key="7">
    <source>
        <dbReference type="Proteomes" id="UP000266188"/>
    </source>
</evidence>
<keyword evidence="2 5" id="KW-0812">Transmembrane</keyword>
<sequence length="199" mass="22179">MVPEAYSTYSPDIQGLMFIGLIVGVVFAEFALSGHVSDRLVARLARGNGGRRTPEMRLWLGYPAAIVSSVGLIVWGFSIERKWHWMTGQVGFFIYAAGMQVGNMVLTAYIVDNYPEHAMRVIMFYSVVINVNCYPPVGSISAFINPWFISIWIEKSGWIWTFCAQAICCTFGLIPGYAALHIYGPRLRKDMPPIIGGKT</sequence>
<keyword evidence="3 5" id="KW-1133">Transmembrane helix</keyword>
<feature type="transmembrane region" description="Helical" evidence="5">
    <location>
        <begin position="58"/>
        <end position="78"/>
    </location>
</feature>
<dbReference type="SUPFAM" id="SSF103473">
    <property type="entry name" value="MFS general substrate transporter"/>
    <property type="match status" value="1"/>
</dbReference>
<dbReference type="EMBL" id="MVGC01000204">
    <property type="protein sequence ID" value="RJE21804.1"/>
    <property type="molecule type" value="Genomic_DNA"/>
</dbReference>
<feature type="transmembrane region" description="Helical" evidence="5">
    <location>
        <begin position="90"/>
        <end position="111"/>
    </location>
</feature>
<comment type="caution">
    <text evidence="6">The sequence shown here is derived from an EMBL/GenBank/DDBJ whole genome shotgun (WGS) entry which is preliminary data.</text>
</comment>
<accession>A0A3A2ZR74</accession>
<feature type="transmembrane region" description="Helical" evidence="5">
    <location>
        <begin position="157"/>
        <end position="180"/>
    </location>
</feature>
<evidence type="ECO:0000256" key="4">
    <source>
        <dbReference type="ARBA" id="ARBA00023136"/>
    </source>
</evidence>
<evidence type="ECO:0000313" key="6">
    <source>
        <dbReference type="EMBL" id="RJE21804.1"/>
    </source>
</evidence>
<evidence type="ECO:0000256" key="3">
    <source>
        <dbReference type="ARBA" id="ARBA00022989"/>
    </source>
</evidence>
<dbReference type="Proteomes" id="UP000266188">
    <property type="component" value="Unassembled WGS sequence"/>
</dbReference>
<dbReference type="AlphaFoldDB" id="A0A3A2ZR74"/>
<dbReference type="PANTHER" id="PTHR23502">
    <property type="entry name" value="MAJOR FACILITATOR SUPERFAMILY"/>
    <property type="match status" value="1"/>
</dbReference>
<dbReference type="STRING" id="2070753.A0A3A2ZR74"/>
<dbReference type="Gene3D" id="1.20.1250.20">
    <property type="entry name" value="MFS general substrate transporter like domains"/>
    <property type="match status" value="1"/>
</dbReference>
<feature type="transmembrane region" description="Helical" evidence="5">
    <location>
        <begin position="16"/>
        <end position="37"/>
    </location>
</feature>
<dbReference type="GO" id="GO:0022857">
    <property type="term" value="F:transmembrane transporter activity"/>
    <property type="evidence" value="ECO:0007669"/>
    <property type="project" value="TreeGrafter"/>
</dbReference>
<feature type="transmembrane region" description="Helical" evidence="5">
    <location>
        <begin position="123"/>
        <end position="145"/>
    </location>
</feature>
<name>A0A3A2ZR74_9EURO</name>
<comment type="subcellular location">
    <subcellularLocation>
        <location evidence="1">Membrane</location>
        <topology evidence="1">Multi-pass membrane protein</topology>
    </subcellularLocation>
</comment>
<organism evidence="6 7">
    <name type="scientific">Aspergillus sclerotialis</name>
    <dbReference type="NCBI Taxonomy" id="2070753"/>
    <lineage>
        <taxon>Eukaryota</taxon>
        <taxon>Fungi</taxon>
        <taxon>Dikarya</taxon>
        <taxon>Ascomycota</taxon>
        <taxon>Pezizomycotina</taxon>
        <taxon>Eurotiomycetes</taxon>
        <taxon>Eurotiomycetidae</taxon>
        <taxon>Eurotiales</taxon>
        <taxon>Aspergillaceae</taxon>
        <taxon>Aspergillus</taxon>
        <taxon>Aspergillus subgen. Polypaecilum</taxon>
    </lineage>
</organism>
<keyword evidence="4 5" id="KW-0472">Membrane</keyword>
<evidence type="ECO:0000256" key="2">
    <source>
        <dbReference type="ARBA" id="ARBA00022692"/>
    </source>
</evidence>
<keyword evidence="7" id="KW-1185">Reference proteome</keyword>
<proteinExistence type="predicted"/>
<dbReference type="InterPro" id="IPR036259">
    <property type="entry name" value="MFS_trans_sf"/>
</dbReference>
<evidence type="ECO:0000256" key="1">
    <source>
        <dbReference type="ARBA" id="ARBA00004141"/>
    </source>
</evidence>
<dbReference type="OrthoDB" id="2585655at2759"/>
<dbReference type="PANTHER" id="PTHR23502:SF139">
    <property type="entry name" value="MAJOR FACILITATOR SUPERFAMILY (MFS) PROFILE DOMAIN-CONTAINING PROTEIN-RELATED"/>
    <property type="match status" value="1"/>
</dbReference>
<gene>
    <name evidence="6" type="ORF">PHISCL_05860</name>
</gene>